<dbReference type="InterPro" id="IPR034104">
    <property type="entry name" value="Lsm1"/>
</dbReference>
<dbReference type="InterPro" id="IPR047575">
    <property type="entry name" value="Sm"/>
</dbReference>
<dbReference type="Pfam" id="PF01423">
    <property type="entry name" value="LSM"/>
    <property type="match status" value="1"/>
</dbReference>
<dbReference type="SMART" id="SM00651">
    <property type="entry name" value="Sm"/>
    <property type="match status" value="1"/>
</dbReference>
<dbReference type="Gene3D" id="2.30.30.100">
    <property type="match status" value="1"/>
</dbReference>
<dbReference type="PANTHER" id="PTHR15588:SF8">
    <property type="entry name" value="U6 SNRNA-ASSOCIATED SM-LIKE PROTEIN LSM1"/>
    <property type="match status" value="1"/>
</dbReference>
<keyword evidence="2 6" id="KW-0963">Cytoplasm</keyword>
<keyword evidence="5 6" id="KW-0687">Ribonucleoprotein</keyword>
<gene>
    <name evidence="6" type="primary">LSM1</name>
    <name evidence="8" type="ORF">GpartN1_g1342.t1</name>
</gene>
<evidence type="ECO:0000256" key="2">
    <source>
        <dbReference type="ARBA" id="ARBA00022490"/>
    </source>
</evidence>
<dbReference type="GO" id="GO:0006397">
    <property type="term" value="P:mRNA processing"/>
    <property type="evidence" value="ECO:0007669"/>
    <property type="project" value="UniProtKB-UniRule"/>
</dbReference>
<accession>A0A9C7UNI3</accession>
<dbReference type="PANTHER" id="PTHR15588">
    <property type="entry name" value="LSM1"/>
    <property type="match status" value="1"/>
</dbReference>
<comment type="function">
    <text evidence="6">Probably involved with other LSm subunits in the general process of degradation of mRNAs.</text>
</comment>
<reference evidence="8" key="1">
    <citation type="journal article" date="2022" name="Proc. Natl. Acad. Sci. U.S.A.">
        <title>Life cycle and functional genomics of the unicellular red alga Galdieria for elucidating algal and plant evolution and industrial use.</title>
        <authorList>
            <person name="Hirooka S."/>
            <person name="Itabashi T."/>
            <person name="Ichinose T.M."/>
            <person name="Onuma R."/>
            <person name="Fujiwara T."/>
            <person name="Yamashita S."/>
            <person name="Jong L.W."/>
            <person name="Tomita R."/>
            <person name="Iwane A.H."/>
            <person name="Miyagishima S.Y."/>
        </authorList>
    </citation>
    <scope>NUCLEOTIDE SEQUENCE</scope>
    <source>
        <strain evidence="8">NBRC 102759</strain>
    </source>
</reference>
<dbReference type="GO" id="GO:0003729">
    <property type="term" value="F:mRNA binding"/>
    <property type="evidence" value="ECO:0007669"/>
    <property type="project" value="TreeGrafter"/>
</dbReference>
<evidence type="ECO:0000256" key="3">
    <source>
        <dbReference type="ARBA" id="ARBA00022664"/>
    </source>
</evidence>
<dbReference type="OrthoDB" id="10263346at2759"/>
<dbReference type="Proteomes" id="UP001061958">
    <property type="component" value="Unassembled WGS sequence"/>
</dbReference>
<dbReference type="GO" id="GO:1990904">
    <property type="term" value="C:ribonucleoprotein complex"/>
    <property type="evidence" value="ECO:0007669"/>
    <property type="project" value="UniProtKB-KW"/>
</dbReference>
<comment type="subunit">
    <text evidence="6">LSm subunits form a heteromer with a donut shape.</text>
</comment>
<evidence type="ECO:0000313" key="9">
    <source>
        <dbReference type="Proteomes" id="UP001061958"/>
    </source>
</evidence>
<dbReference type="InterPro" id="IPR001163">
    <property type="entry name" value="Sm_dom_euk/arc"/>
</dbReference>
<keyword evidence="3 6" id="KW-0507">mRNA processing</keyword>
<dbReference type="CDD" id="cd01728">
    <property type="entry name" value="LSm1"/>
    <property type="match status" value="1"/>
</dbReference>
<dbReference type="GO" id="GO:0000932">
    <property type="term" value="C:P-body"/>
    <property type="evidence" value="ECO:0007669"/>
    <property type="project" value="UniProtKB-SubCell"/>
</dbReference>
<dbReference type="SUPFAM" id="SSF50182">
    <property type="entry name" value="Sm-like ribonucleoproteins"/>
    <property type="match status" value="1"/>
</dbReference>
<keyword evidence="4 6" id="KW-0694">RNA-binding</keyword>
<evidence type="ECO:0000313" key="8">
    <source>
        <dbReference type="EMBL" id="GJQ09551.1"/>
    </source>
</evidence>
<evidence type="ECO:0000259" key="7">
    <source>
        <dbReference type="PROSITE" id="PS52002"/>
    </source>
</evidence>
<dbReference type="AlphaFoldDB" id="A0A9C7UNI3"/>
<organism evidence="8 9">
    <name type="scientific">Galdieria partita</name>
    <dbReference type="NCBI Taxonomy" id="83374"/>
    <lineage>
        <taxon>Eukaryota</taxon>
        <taxon>Rhodophyta</taxon>
        <taxon>Bangiophyceae</taxon>
        <taxon>Galdieriales</taxon>
        <taxon>Galdieriaceae</taxon>
        <taxon>Galdieria</taxon>
    </lineage>
</organism>
<evidence type="ECO:0000256" key="6">
    <source>
        <dbReference type="RuleBase" id="RU365047"/>
    </source>
</evidence>
<dbReference type="EMBL" id="BQMJ01000009">
    <property type="protein sequence ID" value="GJQ09551.1"/>
    <property type="molecule type" value="Genomic_DNA"/>
</dbReference>
<keyword evidence="9" id="KW-1185">Reference proteome</keyword>
<dbReference type="PROSITE" id="PS52002">
    <property type="entry name" value="SM"/>
    <property type="match status" value="1"/>
</dbReference>
<evidence type="ECO:0000256" key="5">
    <source>
        <dbReference type="ARBA" id="ARBA00023274"/>
    </source>
</evidence>
<comment type="subcellular location">
    <subcellularLocation>
        <location evidence="6">Cytoplasm</location>
    </subcellularLocation>
    <subcellularLocation>
        <location evidence="6">Cytoplasm</location>
        <location evidence="6">P-body</location>
    </subcellularLocation>
</comment>
<feature type="domain" description="Sm" evidence="7">
    <location>
        <begin position="29"/>
        <end position="104"/>
    </location>
</feature>
<protein>
    <recommendedName>
        <fullName evidence="6">U6 snRNA-associated Sm-like protein LSm1</fullName>
    </recommendedName>
</protein>
<evidence type="ECO:0000256" key="4">
    <source>
        <dbReference type="ARBA" id="ARBA00022884"/>
    </source>
</evidence>
<comment type="caution">
    <text evidence="8">The sequence shown here is derived from an EMBL/GenBank/DDBJ whole genome shotgun (WGS) entry which is preliminary data.</text>
</comment>
<comment type="similarity">
    <text evidence="1 6">Belongs to the snRNP Sm proteins family.</text>
</comment>
<proteinExistence type="inferred from homology"/>
<evidence type="ECO:0000256" key="1">
    <source>
        <dbReference type="ARBA" id="ARBA00006850"/>
    </source>
</evidence>
<dbReference type="GO" id="GO:1990726">
    <property type="term" value="C:Lsm1-7-Pat1 complex"/>
    <property type="evidence" value="ECO:0007669"/>
    <property type="project" value="TreeGrafter"/>
</dbReference>
<reference evidence="8" key="2">
    <citation type="submission" date="2022-01" db="EMBL/GenBank/DDBJ databases">
        <authorList>
            <person name="Hirooka S."/>
            <person name="Miyagishima S.Y."/>
        </authorList>
    </citation>
    <scope>NUCLEOTIDE SEQUENCE</scope>
    <source>
        <strain evidence="8">NBRC 102759</strain>
    </source>
</reference>
<dbReference type="InterPro" id="IPR044642">
    <property type="entry name" value="PTHR15588"/>
</dbReference>
<name>A0A9C7UNI3_9RHOD</name>
<dbReference type="InterPro" id="IPR010920">
    <property type="entry name" value="LSM_dom_sf"/>
</dbReference>
<dbReference type="GO" id="GO:0000290">
    <property type="term" value="P:deadenylation-dependent decapping of nuclear-transcribed mRNA"/>
    <property type="evidence" value="ECO:0007669"/>
    <property type="project" value="TreeGrafter"/>
</dbReference>
<sequence>MNDLSQWSISKDSNLESPWIEGIPGCGIPGAGSLVEHIDRQILVLQRDGRYIIGFLRSYDQYANLVLENTFERFVLNDSYCDEPLGVFIIRGENVALLGEVDGEKESQWLSRLHSASLEETKKTIRERRRSTRALLHSQPERVEWTFYDDVFFEEKD</sequence>